<evidence type="ECO:0000256" key="6">
    <source>
        <dbReference type="ARBA" id="ARBA00023136"/>
    </source>
</evidence>
<dbReference type="RefSeq" id="WP_307199173.1">
    <property type="nucleotide sequence ID" value="NZ_JAUTAN010000001.1"/>
</dbReference>
<sequence length="273" mass="29421">MSTAVASGLRVRVTRFAIGWIGAVVLLAAWQLATVRSDSAFFPTPLEILDDIRERWFSAGLSGGVLTDAFFQDVTPSLQRLALGLLLAWAVGISLGVVLGRVRTVAEYLEPLLHFMRALPGPVLLPLALVLVGTGTSMRVSLIAFGAVWPILFNTYSAVRQVPECFIDNAKVARVSRPALLFRVILPAASTGIFAGLRVSTSLGIILLIASELVAATDGIGFGLTQSQRSFQFVAMWSFIVALSLLGYVANLLLSGVETRLLRWHRLMAAVQD</sequence>
<dbReference type="GO" id="GO:0055085">
    <property type="term" value="P:transmembrane transport"/>
    <property type="evidence" value="ECO:0007669"/>
    <property type="project" value="InterPro"/>
</dbReference>
<dbReference type="Gene3D" id="1.10.3720.10">
    <property type="entry name" value="MetI-like"/>
    <property type="match status" value="1"/>
</dbReference>
<keyword evidence="4 7" id="KW-0812">Transmembrane</keyword>
<proteinExistence type="inferred from homology"/>
<evidence type="ECO:0000256" key="2">
    <source>
        <dbReference type="ARBA" id="ARBA00022448"/>
    </source>
</evidence>
<comment type="subcellular location">
    <subcellularLocation>
        <location evidence="1 7">Cell membrane</location>
        <topology evidence="1 7">Multi-pass membrane protein</topology>
    </subcellularLocation>
</comment>
<protein>
    <submittedName>
        <fullName evidence="9">ABC-type nitrate/sulfonate/bicarbonate transport system permease component</fullName>
    </submittedName>
</protein>
<dbReference type="Proteomes" id="UP001239215">
    <property type="component" value="Unassembled WGS sequence"/>
</dbReference>
<dbReference type="InterPro" id="IPR000515">
    <property type="entry name" value="MetI-like"/>
</dbReference>
<feature type="transmembrane region" description="Helical" evidence="7">
    <location>
        <begin position="234"/>
        <end position="254"/>
    </location>
</feature>
<feature type="transmembrane region" description="Helical" evidence="7">
    <location>
        <begin position="12"/>
        <end position="33"/>
    </location>
</feature>
<feature type="transmembrane region" description="Helical" evidence="7">
    <location>
        <begin position="112"/>
        <end position="132"/>
    </location>
</feature>
<dbReference type="PANTHER" id="PTHR30151:SF0">
    <property type="entry name" value="ABC TRANSPORTER PERMEASE PROTEIN MJ0413-RELATED"/>
    <property type="match status" value="1"/>
</dbReference>
<dbReference type="Pfam" id="PF00528">
    <property type="entry name" value="BPD_transp_1"/>
    <property type="match status" value="1"/>
</dbReference>
<dbReference type="PANTHER" id="PTHR30151">
    <property type="entry name" value="ALKANE SULFONATE ABC TRANSPORTER-RELATED, MEMBRANE SUBUNIT"/>
    <property type="match status" value="1"/>
</dbReference>
<reference evidence="9" key="1">
    <citation type="submission" date="2023-07" db="EMBL/GenBank/DDBJ databases">
        <title>Functional and genomic diversity of the sorghum phyllosphere microbiome.</title>
        <authorList>
            <person name="Shade A."/>
        </authorList>
    </citation>
    <scope>NUCLEOTIDE SEQUENCE</scope>
    <source>
        <strain evidence="9">SORGH_AS_1067</strain>
    </source>
</reference>
<dbReference type="EMBL" id="JAUTAN010000001">
    <property type="protein sequence ID" value="MDQ1103769.1"/>
    <property type="molecule type" value="Genomic_DNA"/>
</dbReference>
<evidence type="ECO:0000256" key="7">
    <source>
        <dbReference type="RuleBase" id="RU363032"/>
    </source>
</evidence>
<feature type="domain" description="ABC transmembrane type-1" evidence="8">
    <location>
        <begin position="74"/>
        <end position="258"/>
    </location>
</feature>
<keyword evidence="6 7" id="KW-0472">Membrane</keyword>
<comment type="caution">
    <text evidence="9">The sequence shown here is derived from an EMBL/GenBank/DDBJ whole genome shotgun (WGS) entry which is preliminary data.</text>
</comment>
<dbReference type="InterPro" id="IPR035906">
    <property type="entry name" value="MetI-like_sf"/>
</dbReference>
<organism evidence="9 10">
    <name type="scientific">Nocardioides zeae</name>
    <dbReference type="NCBI Taxonomy" id="1457234"/>
    <lineage>
        <taxon>Bacteria</taxon>
        <taxon>Bacillati</taxon>
        <taxon>Actinomycetota</taxon>
        <taxon>Actinomycetes</taxon>
        <taxon>Propionibacteriales</taxon>
        <taxon>Nocardioidaceae</taxon>
        <taxon>Nocardioides</taxon>
    </lineage>
</organism>
<evidence type="ECO:0000313" key="9">
    <source>
        <dbReference type="EMBL" id="MDQ1103769.1"/>
    </source>
</evidence>
<evidence type="ECO:0000259" key="8">
    <source>
        <dbReference type="PROSITE" id="PS50928"/>
    </source>
</evidence>
<name>A0AAJ1TXW4_9ACTN</name>
<dbReference type="GO" id="GO:0005886">
    <property type="term" value="C:plasma membrane"/>
    <property type="evidence" value="ECO:0007669"/>
    <property type="project" value="UniProtKB-SubCell"/>
</dbReference>
<keyword evidence="3" id="KW-1003">Cell membrane</keyword>
<feature type="transmembrane region" description="Helical" evidence="7">
    <location>
        <begin position="138"/>
        <end position="159"/>
    </location>
</feature>
<feature type="transmembrane region" description="Helical" evidence="7">
    <location>
        <begin position="81"/>
        <end position="100"/>
    </location>
</feature>
<evidence type="ECO:0000256" key="5">
    <source>
        <dbReference type="ARBA" id="ARBA00022989"/>
    </source>
</evidence>
<dbReference type="SUPFAM" id="SSF161098">
    <property type="entry name" value="MetI-like"/>
    <property type="match status" value="1"/>
</dbReference>
<evidence type="ECO:0000313" key="10">
    <source>
        <dbReference type="Proteomes" id="UP001239215"/>
    </source>
</evidence>
<comment type="similarity">
    <text evidence="7">Belongs to the binding-protein-dependent transport system permease family.</text>
</comment>
<accession>A0AAJ1TXW4</accession>
<keyword evidence="5 7" id="KW-1133">Transmembrane helix</keyword>
<dbReference type="PROSITE" id="PS50928">
    <property type="entry name" value="ABC_TM1"/>
    <property type="match status" value="1"/>
</dbReference>
<evidence type="ECO:0000256" key="1">
    <source>
        <dbReference type="ARBA" id="ARBA00004651"/>
    </source>
</evidence>
<keyword evidence="2 7" id="KW-0813">Transport</keyword>
<feature type="transmembrane region" description="Helical" evidence="7">
    <location>
        <begin position="180"/>
        <end position="197"/>
    </location>
</feature>
<evidence type="ECO:0000256" key="3">
    <source>
        <dbReference type="ARBA" id="ARBA00022475"/>
    </source>
</evidence>
<gene>
    <name evidence="9" type="ORF">QE405_001053</name>
</gene>
<dbReference type="AlphaFoldDB" id="A0AAJ1TXW4"/>
<evidence type="ECO:0000256" key="4">
    <source>
        <dbReference type="ARBA" id="ARBA00022692"/>
    </source>
</evidence>